<accession>A0ABT7WIA1</accession>
<dbReference type="Gene3D" id="3.10.50.40">
    <property type="match status" value="1"/>
</dbReference>
<dbReference type="RefSeq" id="WP_289726018.1">
    <property type="nucleotide sequence ID" value="NZ_JAUDUY010000012.1"/>
</dbReference>
<dbReference type="InterPro" id="IPR001179">
    <property type="entry name" value="PPIase_FKBP_dom"/>
</dbReference>
<keyword evidence="8" id="KW-1185">Reference proteome</keyword>
<keyword evidence="4" id="KW-0413">Isomerase</keyword>
<evidence type="ECO:0000313" key="8">
    <source>
        <dbReference type="Proteomes" id="UP001174839"/>
    </source>
</evidence>
<evidence type="ECO:0000256" key="1">
    <source>
        <dbReference type="ARBA" id="ARBA00000971"/>
    </source>
</evidence>
<gene>
    <name evidence="7" type="ORF">QU605_14340</name>
</gene>
<feature type="domain" description="PPIase FKBP-type" evidence="6">
    <location>
        <begin position="130"/>
        <end position="236"/>
    </location>
</feature>
<sequence>MMWKRLCVLFIGTGLLVGCGNDDGIDVEVVPPRDLDEVAIENDAEIREYLQTHFYNYEEFENPPAGFNFKMFIDTLAGENAGKIPLIDQVETVQINVTSGELGLTDQPDVVHTLYYLIAREGMDSSPTVADSTFLTYRGRLLDNRDFDGSFEQPIWFDLARIQGPLQGARGFAEGMPFFKASSGITSNPDGTVTSIDGGVGMIVMPSGLGYFNAAPTNAIPNYSSLIFFVELFSLEETDHDGDGIPSIQEDLNGDGYLYNDNTNEQQERETIGGVLRVNFLDPDDDGDEVPTRDEIIILPDGTLEFPDSNGNGTPDYLDNTYPES</sequence>
<dbReference type="EMBL" id="JAUDUY010000012">
    <property type="protein sequence ID" value="MDM9632654.1"/>
    <property type="molecule type" value="Genomic_DNA"/>
</dbReference>
<evidence type="ECO:0000256" key="3">
    <source>
        <dbReference type="ARBA" id="ARBA00023110"/>
    </source>
</evidence>
<comment type="caution">
    <text evidence="7">The sequence shown here is derived from an EMBL/GenBank/DDBJ whole genome shotgun (WGS) entry which is preliminary data.</text>
</comment>
<dbReference type="Proteomes" id="UP001174839">
    <property type="component" value="Unassembled WGS sequence"/>
</dbReference>
<organism evidence="7 8">
    <name type="scientific">Robiginitalea aurantiaca</name>
    <dbReference type="NCBI Taxonomy" id="3056915"/>
    <lineage>
        <taxon>Bacteria</taxon>
        <taxon>Pseudomonadati</taxon>
        <taxon>Bacteroidota</taxon>
        <taxon>Flavobacteriia</taxon>
        <taxon>Flavobacteriales</taxon>
        <taxon>Flavobacteriaceae</taxon>
        <taxon>Robiginitalea</taxon>
    </lineage>
</organism>
<protein>
    <recommendedName>
        <fullName evidence="2 4">peptidylprolyl isomerase</fullName>
        <ecNumber evidence="2 4">5.2.1.8</ecNumber>
    </recommendedName>
</protein>
<dbReference type="InterPro" id="IPR046357">
    <property type="entry name" value="PPIase_dom_sf"/>
</dbReference>
<dbReference type="EC" id="5.2.1.8" evidence="2 4"/>
<dbReference type="SUPFAM" id="SSF54534">
    <property type="entry name" value="FKBP-like"/>
    <property type="match status" value="1"/>
</dbReference>
<name>A0ABT7WIA1_9FLAO</name>
<reference evidence="7" key="1">
    <citation type="submission" date="2023-06" db="EMBL/GenBank/DDBJ databases">
        <title>Robiginitalea aurantiacus sp. nov. and Algoriphagus sediminis sp. nov., isolated from coastal sediment.</title>
        <authorList>
            <person name="Zhou Z.Y."/>
            <person name="An J."/>
            <person name="Jia Y.W."/>
            <person name="Du Z.J."/>
        </authorList>
    </citation>
    <scope>NUCLEOTIDE SEQUENCE</scope>
    <source>
        <strain evidence="7">M39</strain>
    </source>
</reference>
<keyword evidence="3 4" id="KW-0697">Rotamase</keyword>
<evidence type="ECO:0000256" key="2">
    <source>
        <dbReference type="ARBA" id="ARBA00013194"/>
    </source>
</evidence>
<evidence type="ECO:0000256" key="4">
    <source>
        <dbReference type="PROSITE-ProRule" id="PRU00277"/>
    </source>
</evidence>
<evidence type="ECO:0000313" key="7">
    <source>
        <dbReference type="EMBL" id="MDM9632654.1"/>
    </source>
</evidence>
<feature type="region of interest" description="Disordered" evidence="5">
    <location>
        <begin position="301"/>
        <end position="325"/>
    </location>
</feature>
<proteinExistence type="predicted"/>
<comment type="catalytic activity">
    <reaction evidence="1 4">
        <text>[protein]-peptidylproline (omega=180) = [protein]-peptidylproline (omega=0)</text>
        <dbReference type="Rhea" id="RHEA:16237"/>
        <dbReference type="Rhea" id="RHEA-COMP:10747"/>
        <dbReference type="Rhea" id="RHEA-COMP:10748"/>
        <dbReference type="ChEBI" id="CHEBI:83833"/>
        <dbReference type="ChEBI" id="CHEBI:83834"/>
        <dbReference type="EC" id="5.2.1.8"/>
    </reaction>
</comment>
<dbReference type="PROSITE" id="PS51257">
    <property type="entry name" value="PROKAR_LIPOPROTEIN"/>
    <property type="match status" value="1"/>
</dbReference>
<evidence type="ECO:0000256" key="5">
    <source>
        <dbReference type="SAM" id="MobiDB-lite"/>
    </source>
</evidence>
<dbReference type="PROSITE" id="PS50059">
    <property type="entry name" value="FKBP_PPIASE"/>
    <property type="match status" value="1"/>
</dbReference>
<evidence type="ECO:0000259" key="6">
    <source>
        <dbReference type="PROSITE" id="PS50059"/>
    </source>
</evidence>